<evidence type="ECO:0000313" key="1">
    <source>
        <dbReference type="EMBL" id="MEQ2562853.1"/>
    </source>
</evidence>
<dbReference type="RefSeq" id="WP_349229098.1">
    <property type="nucleotide sequence ID" value="NZ_JBBMFJ010000010.1"/>
</dbReference>
<proteinExistence type="predicted"/>
<evidence type="ECO:0000313" key="2">
    <source>
        <dbReference type="Proteomes" id="UP001437460"/>
    </source>
</evidence>
<accession>A0ABV1HLL9</accession>
<gene>
    <name evidence="1" type="ORF">WMO41_06710</name>
</gene>
<dbReference type="Proteomes" id="UP001437460">
    <property type="component" value="Unassembled WGS sequence"/>
</dbReference>
<comment type="caution">
    <text evidence="1">The sequence shown here is derived from an EMBL/GenBank/DDBJ whole genome shotgun (WGS) entry which is preliminary data.</text>
</comment>
<reference evidence="1 2" key="1">
    <citation type="submission" date="2024-03" db="EMBL/GenBank/DDBJ databases">
        <title>Human intestinal bacterial collection.</title>
        <authorList>
            <person name="Pauvert C."/>
            <person name="Hitch T.C.A."/>
            <person name="Clavel T."/>
        </authorList>
    </citation>
    <scope>NUCLEOTIDE SEQUENCE [LARGE SCALE GENOMIC DNA]</scope>
    <source>
        <strain evidence="1 2">CLA-AP-H27</strain>
    </source>
</reference>
<name>A0ABV1HLL9_9FIRM</name>
<keyword evidence="2" id="KW-1185">Reference proteome</keyword>
<dbReference type="EMBL" id="JBBMFJ010000010">
    <property type="protein sequence ID" value="MEQ2562853.1"/>
    <property type="molecule type" value="Genomic_DNA"/>
</dbReference>
<protein>
    <submittedName>
        <fullName evidence="1">Uncharacterized protein</fullName>
    </submittedName>
</protein>
<organism evidence="1 2">
    <name type="scientific">Ventrimonas faecis</name>
    <dbReference type="NCBI Taxonomy" id="3133170"/>
    <lineage>
        <taxon>Bacteria</taxon>
        <taxon>Bacillati</taxon>
        <taxon>Bacillota</taxon>
        <taxon>Clostridia</taxon>
        <taxon>Lachnospirales</taxon>
        <taxon>Lachnospiraceae</taxon>
        <taxon>Ventrimonas</taxon>
    </lineage>
</organism>
<sequence>MKEQKLPVGMDGFEKIRRFLMDSIFPEIKPFASSIWGSIRSFFFHLKMLRDPASSMRSTR</sequence>